<reference evidence="2 3" key="1">
    <citation type="submission" date="2024-10" db="EMBL/GenBank/DDBJ databases">
        <authorList>
            <person name="Deangelis K."/>
            <person name="Huntemann M."/>
            <person name="Clum A."/>
            <person name="Wang J."/>
            <person name="Palaniappan K."/>
            <person name="Ritter S."/>
            <person name="Chen I.-M."/>
            <person name="Stamatis D."/>
            <person name="Reddy T."/>
            <person name="O'Malley R."/>
            <person name="Daum C."/>
            <person name="Ng V."/>
            <person name="Ivanova N."/>
            <person name="Kyrpides N."/>
            <person name="Woyke T."/>
        </authorList>
    </citation>
    <scope>NUCLEOTIDE SEQUENCE [LARGE SCALE GENOMIC DNA]</scope>
    <source>
        <strain evidence="2 3">GAS97</strain>
    </source>
</reference>
<feature type="compositionally biased region" description="Basic residues" evidence="1">
    <location>
        <begin position="217"/>
        <end position="227"/>
    </location>
</feature>
<gene>
    <name evidence="2" type="ORF">ABH943_002901</name>
</gene>
<feature type="region of interest" description="Disordered" evidence="1">
    <location>
        <begin position="206"/>
        <end position="237"/>
    </location>
</feature>
<comment type="caution">
    <text evidence="2">The sequence shown here is derived from an EMBL/GenBank/DDBJ whole genome shotgun (WGS) entry which is preliminary data.</text>
</comment>
<dbReference type="RefSeq" id="WP_404607278.1">
    <property type="nucleotide sequence ID" value="NZ_JBIYDN010000007.1"/>
</dbReference>
<name>A0ABW8MJI1_9BURK</name>
<dbReference type="EMBL" id="JBIYDN010000007">
    <property type="protein sequence ID" value="MFK4442885.1"/>
    <property type="molecule type" value="Genomic_DNA"/>
</dbReference>
<proteinExistence type="predicted"/>
<accession>A0ABW8MJI1</accession>
<feature type="compositionally biased region" description="Basic and acidic residues" evidence="1">
    <location>
        <begin position="206"/>
        <end position="216"/>
    </location>
</feature>
<dbReference type="Proteomes" id="UP001620514">
    <property type="component" value="Unassembled WGS sequence"/>
</dbReference>
<evidence type="ECO:0000256" key="1">
    <source>
        <dbReference type="SAM" id="MobiDB-lite"/>
    </source>
</evidence>
<organism evidence="2 3">
    <name type="scientific">Caballeronia udeis</name>
    <dbReference type="NCBI Taxonomy" id="1232866"/>
    <lineage>
        <taxon>Bacteria</taxon>
        <taxon>Pseudomonadati</taxon>
        <taxon>Pseudomonadota</taxon>
        <taxon>Betaproteobacteria</taxon>
        <taxon>Burkholderiales</taxon>
        <taxon>Burkholderiaceae</taxon>
        <taxon>Caballeronia</taxon>
    </lineage>
</organism>
<sequence length="237" mass="27208">MSEEQKKPFEQAGEAALRRYRSTKLSEVAGELPDGPGGMELFRAYVEHRAATSARDEQRVHEILASFDGLALDLVGERRVELLRLQILNELDDILRALLVFCGNQPKGKDQLSELRLLLQIDKGRAPVDNRETQRRWAIEQQWVDAYLAMQDDGEYLSENQIAQQIAKRMSVSSRTAINHWSAKKKREPHQALWAEGIEAHANRRGILAKERLNKERSKRKAATSKPKKSDYRKRVL</sequence>
<evidence type="ECO:0000313" key="2">
    <source>
        <dbReference type="EMBL" id="MFK4442885.1"/>
    </source>
</evidence>
<evidence type="ECO:0000313" key="3">
    <source>
        <dbReference type="Proteomes" id="UP001620514"/>
    </source>
</evidence>
<keyword evidence="3" id="KW-1185">Reference proteome</keyword>
<feature type="compositionally biased region" description="Basic and acidic residues" evidence="1">
    <location>
        <begin position="228"/>
        <end position="237"/>
    </location>
</feature>
<reference evidence="2 3" key="2">
    <citation type="submission" date="2024-11" db="EMBL/GenBank/DDBJ databases">
        <title>Using genomics to understand microbial adaptation to soil warming.</title>
        <authorList>
            <person name="Deangelis K.M. PhD."/>
        </authorList>
    </citation>
    <scope>NUCLEOTIDE SEQUENCE [LARGE SCALE GENOMIC DNA]</scope>
    <source>
        <strain evidence="2 3">GAS97</strain>
    </source>
</reference>
<protein>
    <submittedName>
        <fullName evidence="2">Uncharacterized protein</fullName>
    </submittedName>
</protein>